<dbReference type="FunFam" id="3.40.720.10:FF:000008">
    <property type="entry name" value="Alkaline phosphatase"/>
    <property type="match status" value="1"/>
</dbReference>
<comment type="catalytic activity">
    <reaction evidence="17">
        <text>a phosphate monoester + H2O = an alcohol + phosphate</text>
        <dbReference type="Rhea" id="RHEA:15017"/>
        <dbReference type="ChEBI" id="CHEBI:15377"/>
        <dbReference type="ChEBI" id="CHEBI:30879"/>
        <dbReference type="ChEBI" id="CHEBI:43474"/>
        <dbReference type="ChEBI" id="CHEBI:67140"/>
        <dbReference type="EC" id="3.1.3.1"/>
    </reaction>
</comment>
<feature type="binding site" evidence="15">
    <location>
        <position position="187"/>
    </location>
    <ligand>
        <name>Mg(2+)</name>
        <dbReference type="ChEBI" id="CHEBI:18420"/>
    </ligand>
</feature>
<dbReference type="GO" id="GO:0098552">
    <property type="term" value="C:side of membrane"/>
    <property type="evidence" value="ECO:0007669"/>
    <property type="project" value="UniProtKB-KW"/>
</dbReference>
<feature type="binding site" evidence="15">
    <location>
        <position position="302"/>
    </location>
    <ligand>
        <name>Mg(2+)</name>
        <dbReference type="ChEBI" id="CHEBI:18420"/>
    </ligand>
</feature>
<evidence type="ECO:0000313" key="19">
    <source>
        <dbReference type="EMBL" id="MDE45223.1"/>
    </source>
</evidence>
<evidence type="ECO:0000256" key="5">
    <source>
        <dbReference type="ARBA" id="ARBA00022553"/>
    </source>
</evidence>
<feature type="region of interest" description="Disordered" evidence="18">
    <location>
        <begin position="1"/>
        <end position="24"/>
    </location>
</feature>
<dbReference type="GO" id="GO:0004035">
    <property type="term" value="F:alkaline phosphatase activity"/>
    <property type="evidence" value="ECO:0007669"/>
    <property type="project" value="UniProtKB-EC"/>
</dbReference>
<dbReference type="GO" id="GO:0005886">
    <property type="term" value="C:plasma membrane"/>
    <property type="evidence" value="ECO:0007669"/>
    <property type="project" value="UniProtKB-SubCell"/>
</dbReference>
<evidence type="ECO:0000256" key="9">
    <source>
        <dbReference type="ARBA" id="ARBA00022833"/>
    </source>
</evidence>
<keyword evidence="7 15" id="KW-0479">Metal-binding</keyword>
<keyword evidence="11" id="KW-0472">Membrane</keyword>
<evidence type="ECO:0000256" key="13">
    <source>
        <dbReference type="ARBA" id="ARBA00023288"/>
    </source>
</evidence>
<accession>A0A6G1S5K0</accession>
<dbReference type="PRINTS" id="PR00113">
    <property type="entry name" value="ALKPHPHTASE"/>
</dbReference>
<evidence type="ECO:0000256" key="4">
    <source>
        <dbReference type="ARBA" id="ARBA00022475"/>
    </source>
</evidence>
<feature type="compositionally biased region" description="Low complexity" evidence="18">
    <location>
        <begin position="664"/>
        <end position="687"/>
    </location>
</feature>
<organism evidence="19">
    <name type="scientific">Aceria tosichella</name>
    <name type="common">wheat curl mite</name>
    <dbReference type="NCBI Taxonomy" id="561515"/>
    <lineage>
        <taxon>Eukaryota</taxon>
        <taxon>Metazoa</taxon>
        <taxon>Ecdysozoa</taxon>
        <taxon>Arthropoda</taxon>
        <taxon>Chelicerata</taxon>
        <taxon>Arachnida</taxon>
        <taxon>Acari</taxon>
        <taxon>Acariformes</taxon>
        <taxon>Trombidiformes</taxon>
        <taxon>Prostigmata</taxon>
        <taxon>Eupodina</taxon>
        <taxon>Eriophyoidea</taxon>
        <taxon>Eriophyidae</taxon>
        <taxon>Eriophyinae</taxon>
        <taxon>Aceriini</taxon>
        <taxon>Aceria</taxon>
    </lineage>
</organism>
<evidence type="ECO:0000256" key="10">
    <source>
        <dbReference type="ARBA" id="ARBA00022842"/>
    </source>
</evidence>
<evidence type="ECO:0000256" key="17">
    <source>
        <dbReference type="RuleBase" id="RU003947"/>
    </source>
</evidence>
<evidence type="ECO:0000256" key="1">
    <source>
        <dbReference type="ARBA" id="ARBA00004609"/>
    </source>
</evidence>
<dbReference type="CDD" id="cd16012">
    <property type="entry name" value="ALP"/>
    <property type="match status" value="1"/>
</dbReference>
<evidence type="ECO:0000256" key="11">
    <source>
        <dbReference type="ARBA" id="ARBA00023136"/>
    </source>
</evidence>
<feature type="binding site" evidence="15">
    <location>
        <position position="300"/>
    </location>
    <ligand>
        <name>Mg(2+)</name>
        <dbReference type="ChEBI" id="CHEBI:18420"/>
    </ligand>
</feature>
<dbReference type="InterPro" id="IPR018299">
    <property type="entry name" value="Alkaline_phosphatase_AS"/>
</dbReference>
<keyword evidence="5" id="KW-0597">Phosphoprotein</keyword>
<comment type="similarity">
    <text evidence="2 16">Belongs to the alkaline phosphatase family.</text>
</comment>
<dbReference type="InterPro" id="IPR001952">
    <property type="entry name" value="Alkaline_phosphatase"/>
</dbReference>
<name>A0A6G1S5K0_9ACAR</name>
<feature type="binding site" evidence="15">
    <location>
        <position position="468"/>
    </location>
    <ligand>
        <name>Zn(2+)</name>
        <dbReference type="ChEBI" id="CHEBI:29105"/>
        <label>2</label>
    </ligand>
</feature>
<dbReference type="PROSITE" id="PS00123">
    <property type="entry name" value="ALKALINE_PHOSPHATASE"/>
    <property type="match status" value="1"/>
</dbReference>
<dbReference type="EMBL" id="GGYP01000452">
    <property type="protein sequence ID" value="MDE45223.1"/>
    <property type="molecule type" value="Transcribed_RNA"/>
</dbReference>
<keyword evidence="6" id="KW-0336">GPI-anchor</keyword>
<feature type="active site" description="Phosphoserine intermediate" evidence="14">
    <location>
        <position position="237"/>
    </location>
</feature>
<reference evidence="19" key="1">
    <citation type="submission" date="2018-10" db="EMBL/GenBank/DDBJ databases">
        <title>Transcriptome assembly of Aceria tosichella (Wheat curl mite) Type 2.</title>
        <authorList>
            <person name="Scully E.D."/>
            <person name="Geib S.M."/>
            <person name="Palmer N.A."/>
            <person name="Gupta A.K."/>
            <person name="Sarath G."/>
            <person name="Tatineni S."/>
        </authorList>
    </citation>
    <scope>NUCLEOTIDE SEQUENCE</scope>
    <source>
        <strain evidence="19">LincolnNE</strain>
    </source>
</reference>
<evidence type="ECO:0000256" key="14">
    <source>
        <dbReference type="PIRSR" id="PIRSR601952-1"/>
    </source>
</evidence>
<feature type="binding site" evidence="15">
    <location>
        <position position="187"/>
    </location>
    <ligand>
        <name>Zn(2+)</name>
        <dbReference type="ChEBI" id="CHEBI:29105"/>
        <label>2</label>
    </ligand>
</feature>
<keyword evidence="10 15" id="KW-0460">Magnesium</keyword>
<keyword evidence="4" id="KW-1003">Cell membrane</keyword>
<evidence type="ECO:0000256" key="6">
    <source>
        <dbReference type="ARBA" id="ARBA00022622"/>
    </source>
</evidence>
<dbReference type="AlphaFoldDB" id="A0A6G1S5K0"/>
<proteinExistence type="inferred from homology"/>
<evidence type="ECO:0000256" key="16">
    <source>
        <dbReference type="RuleBase" id="RU003946"/>
    </source>
</evidence>
<dbReference type="PANTHER" id="PTHR11596:SF5">
    <property type="entry name" value="ALKALINE PHOSPHATASE"/>
    <property type="match status" value="1"/>
</dbReference>
<dbReference type="InterPro" id="IPR017850">
    <property type="entry name" value="Alkaline_phosphatase_core_sf"/>
</dbReference>
<feature type="region of interest" description="Disordered" evidence="18">
    <location>
        <begin position="632"/>
        <end position="693"/>
    </location>
</feature>
<feature type="binding site" evidence="15">
    <location>
        <position position="509"/>
    </location>
    <ligand>
        <name>Zn(2+)</name>
        <dbReference type="ChEBI" id="CHEBI:29105"/>
        <label>2</label>
    </ligand>
</feature>
<comment type="cofactor">
    <cofactor evidence="15">
        <name>Mg(2+)</name>
        <dbReference type="ChEBI" id="CHEBI:18420"/>
    </cofactor>
    <text evidence="15">Binds 1 Mg(2+) ion.</text>
</comment>
<evidence type="ECO:0000256" key="15">
    <source>
        <dbReference type="PIRSR" id="PIRSR601952-2"/>
    </source>
</evidence>
<evidence type="ECO:0000256" key="18">
    <source>
        <dbReference type="SAM" id="MobiDB-lite"/>
    </source>
</evidence>
<evidence type="ECO:0000256" key="3">
    <source>
        <dbReference type="ARBA" id="ARBA00012647"/>
    </source>
</evidence>
<evidence type="ECO:0000256" key="2">
    <source>
        <dbReference type="ARBA" id="ARBA00005984"/>
    </source>
</evidence>
<dbReference type="PANTHER" id="PTHR11596">
    <property type="entry name" value="ALKALINE PHOSPHATASE"/>
    <property type="match status" value="1"/>
</dbReference>
<feature type="binding site" evidence="15">
    <location>
        <position position="584"/>
    </location>
    <ligand>
        <name>Zn(2+)</name>
        <dbReference type="ChEBI" id="CHEBI:29105"/>
        <label>2</label>
    </ligand>
</feature>
<feature type="compositionally biased region" description="Polar residues" evidence="18">
    <location>
        <begin position="632"/>
        <end position="648"/>
    </location>
</feature>
<keyword evidence="12" id="KW-0325">Glycoprotein</keyword>
<keyword evidence="9 15" id="KW-0862">Zinc</keyword>
<gene>
    <name evidence="19" type="primary">ALPL</name>
    <name evidence="19" type="ORF">g.14889</name>
</gene>
<protein>
    <recommendedName>
        <fullName evidence="3 17">Alkaline phosphatase</fullName>
        <ecNumber evidence="3 17">3.1.3.1</ecNumber>
    </recommendedName>
</protein>
<dbReference type="GO" id="GO:0046872">
    <property type="term" value="F:metal ion binding"/>
    <property type="evidence" value="ECO:0007669"/>
    <property type="project" value="UniProtKB-KW"/>
</dbReference>
<dbReference type="Pfam" id="PF00245">
    <property type="entry name" value="Alk_phosphatase"/>
    <property type="match status" value="1"/>
</dbReference>
<evidence type="ECO:0000256" key="8">
    <source>
        <dbReference type="ARBA" id="ARBA00022801"/>
    </source>
</evidence>
<dbReference type="Gene3D" id="3.40.720.10">
    <property type="entry name" value="Alkaline Phosphatase, subunit A"/>
    <property type="match status" value="1"/>
</dbReference>
<keyword evidence="8 17" id="KW-0378">Hydrolase</keyword>
<evidence type="ECO:0000256" key="12">
    <source>
        <dbReference type="ARBA" id="ARBA00023180"/>
    </source>
</evidence>
<keyword evidence="13" id="KW-0449">Lipoprotein</keyword>
<comment type="subcellular location">
    <subcellularLocation>
        <location evidence="1">Cell membrane</location>
        <topology evidence="1">Lipid-anchor</topology>
        <topology evidence="1">GPI-anchor</topology>
    </subcellularLocation>
</comment>
<feature type="binding site" evidence="15">
    <location>
        <position position="463"/>
    </location>
    <ligand>
        <name>Mg(2+)</name>
        <dbReference type="ChEBI" id="CHEBI:18420"/>
    </ligand>
</feature>
<comment type="cofactor">
    <cofactor evidence="15">
        <name>Zn(2+)</name>
        <dbReference type="ChEBI" id="CHEBI:29105"/>
    </cofactor>
    <text evidence="15">Binds 2 Zn(2+) ions.</text>
</comment>
<feature type="binding site" evidence="15">
    <location>
        <position position="510"/>
    </location>
    <ligand>
        <name>Zn(2+)</name>
        <dbReference type="ChEBI" id="CHEBI:29105"/>
        <label>2</label>
    </ligand>
</feature>
<sequence length="757" mass="84037">MSLYRNRSIDKSTQASQAMHSRMRKPITSERVCYDDASGELYKSNLRASGRKRPGQKSTTTNTTITTKRRRLYLVRRRTESRSSCRRQSMRGLYKLATTTRGAMLLQQLIICVVATYLCHWSPHMAQAQTVAAQSTSGNEQPFVFQHNQQERDSDYWLQSGRSALESALKWQPIEEQAKNLIIFIGDGMSLSTITAARILHGQLNNKSGEEDQLAFEQLNNVALIKTYNIDQQVPDSAATATAILTGVKANFYTLGVNGNVRLNDTKCQKIRDNQVNSILKWAQEAGKSTGIVTNTRITHATPAAGYAHVSNRRWECDTNVPRNLEEPCKDIARQLIEDEPGSKLNVIMGGGRRCFFGQNFIDPGPTGQMGMRQDQRNLIEQWIAQRRANNEMNYAFVNSTSDLKSVKTDKTDYLLGLFSYSHMSYEELRDTSGYGEPSLTEMTETALKILARNPLGYVLLVEGGRIDHAHHENVAGVALRETISLSWAVQAARQLINERDTLIAVTSDHAHALTINGIAPRGNPILGLSRYKENSTQLPYTTLIYGNGPGNQRPRANPTIGPNSTDSPYYVQYAAIHQEEAFHDGSDVAIFASGPFAHLFQGVQEQSYIAHVFAYALCVGDYQWKAHCRRSPSQANNPLRPINSNDLNDGLDGTGPGRLDQTFDASQQLSSFSSGDNSNNNNAALGRSFGHSNAGANNNRNSLWPRSGASSVSDYTGLSLARHWLAWMTTLTMTTLTVAMVMQPSRNYQFSLAPTT</sequence>
<dbReference type="EC" id="3.1.3.1" evidence="3 17"/>
<evidence type="ECO:0000256" key="7">
    <source>
        <dbReference type="ARBA" id="ARBA00022723"/>
    </source>
</evidence>
<feature type="binding site" evidence="15">
    <location>
        <position position="472"/>
    </location>
    <ligand>
        <name>Zn(2+)</name>
        <dbReference type="ChEBI" id="CHEBI:29105"/>
        <label>2</label>
    </ligand>
</feature>
<dbReference type="SMART" id="SM00098">
    <property type="entry name" value="alkPPc"/>
    <property type="match status" value="1"/>
</dbReference>
<dbReference type="SUPFAM" id="SSF53649">
    <property type="entry name" value="Alkaline phosphatase-like"/>
    <property type="match status" value="1"/>
</dbReference>